<name>A0AAE0MUS0_9PEZI</name>
<feature type="transmembrane region" description="Helical" evidence="2">
    <location>
        <begin position="834"/>
        <end position="855"/>
    </location>
</feature>
<dbReference type="GeneID" id="87857661"/>
<keyword evidence="2" id="KW-0472">Membrane</keyword>
<reference evidence="3" key="1">
    <citation type="journal article" date="2023" name="Mol. Phylogenet. Evol.">
        <title>Genome-scale phylogeny and comparative genomics of the fungal order Sordariales.</title>
        <authorList>
            <person name="Hensen N."/>
            <person name="Bonometti L."/>
            <person name="Westerberg I."/>
            <person name="Brannstrom I.O."/>
            <person name="Guillou S."/>
            <person name="Cros-Aarteil S."/>
            <person name="Calhoun S."/>
            <person name="Haridas S."/>
            <person name="Kuo A."/>
            <person name="Mondo S."/>
            <person name="Pangilinan J."/>
            <person name="Riley R."/>
            <person name="LaButti K."/>
            <person name="Andreopoulos B."/>
            <person name="Lipzen A."/>
            <person name="Chen C."/>
            <person name="Yan M."/>
            <person name="Daum C."/>
            <person name="Ng V."/>
            <person name="Clum A."/>
            <person name="Steindorff A."/>
            <person name="Ohm R.A."/>
            <person name="Martin F."/>
            <person name="Silar P."/>
            <person name="Natvig D.O."/>
            <person name="Lalanne C."/>
            <person name="Gautier V."/>
            <person name="Ament-Velasquez S.L."/>
            <person name="Kruys A."/>
            <person name="Hutchinson M.I."/>
            <person name="Powell A.J."/>
            <person name="Barry K."/>
            <person name="Miller A.N."/>
            <person name="Grigoriev I.V."/>
            <person name="Debuchy R."/>
            <person name="Gladieux P."/>
            <person name="Hiltunen Thoren M."/>
            <person name="Johannesson H."/>
        </authorList>
    </citation>
    <scope>NUCLEOTIDE SEQUENCE</scope>
    <source>
        <strain evidence="3">CBS 560.94</strain>
    </source>
</reference>
<protein>
    <submittedName>
        <fullName evidence="3">Uncharacterized protein</fullName>
    </submittedName>
</protein>
<keyword evidence="2" id="KW-0812">Transmembrane</keyword>
<dbReference type="RefSeq" id="XP_062684349.1">
    <property type="nucleotide sequence ID" value="XM_062820507.1"/>
</dbReference>
<feature type="transmembrane region" description="Helical" evidence="2">
    <location>
        <begin position="359"/>
        <end position="381"/>
    </location>
</feature>
<comment type="caution">
    <text evidence="3">The sequence shown here is derived from an EMBL/GenBank/DDBJ whole genome shotgun (WGS) entry which is preliminary data.</text>
</comment>
<sequence>MAHMAPNPTAVEPMINEFDTTISDSPSSLPQTPRDTKPSWVAGKRNKLLRRIPLFKPPKMEAHMMASTSSTPTDNQHVGTEYTSTQHEGAARSVSPDSALLGMGHGGQHGEGSQSPPPPPSNSQYQYQSVPSPPLYPEQPQSPKEADMGIYPAYPATFPGGFHSYSPPPMAMYGGSPMTPQVINFQNWGQAYDTQSLMSSPQTPFTPFGQPPFGQQVYGQAGYGQPPYGQPPFECPSQSGPYRDKVSWLGTTLWFLSIFSTIGSGIWLGVAFIQPKWGKTVSSTNGALPPSTASLLTALIAKLIETSFVAVFVASVGQILTKKAFDVGNRGVTLGEFGMKNWVVSPGLMFTNIRSWKKVGFTPLGILCMLATLVAVLYTTASDALVAPKLKWGKPEMIVMKNYAMSGYGNVTFVKQSCHLPDGLLADDQGQDSCLAASLSGFSYHNFQAFLSTWSEFGRNNTKPEGRYMPNRPPVTATLYDNVTVTGTWINTEHSDPMTSYEKYKRIVNNVTLAVPHPGVYDAATDPTNEILQPSDLSGVGEYRLAASAVSPALNVLCVGMTEKELAPLVYTAWPHANLTDAELPGEKTGGLNWIDQVPRYDWAPNETEWLNRTVVDDIFRWGAAYHRRPPVFQRFPSEYNVIINATVQGSTNWTYKSGSVYTLVNNNATDDYTLCEIRSWLSINCSTHLNISGTTGAHMSANCEDEHDLVSYRKSVPDAVESDEADWKWLAQSWQLAIYMNSGLTTLNASRDRILTALPLEDHHLPNRVPSLAEVLAALVSPTLISGSIKTPLVNYWPPEAVNAPLPGWENKFNASITKQEYTSGSAMEWQRAFLLILILGFLLNLFCLVHLFIQLRGRPLTDFTDPANLFALAINSPPSQALSGTCGGGPKGYQLDVPWRIGYSEQANHYFFEEATEKRQRLKRKKAIDRRDMVTSEMELIDFKDGDTKAKTDDPRQSYVKLSNHKSWL</sequence>
<dbReference type="Proteomes" id="UP001278500">
    <property type="component" value="Unassembled WGS sequence"/>
</dbReference>
<feature type="compositionally biased region" description="Polar residues" evidence="1">
    <location>
        <begin position="18"/>
        <end position="33"/>
    </location>
</feature>
<feature type="transmembrane region" description="Helical" evidence="2">
    <location>
        <begin position="293"/>
        <end position="314"/>
    </location>
</feature>
<feature type="region of interest" description="Disordered" evidence="1">
    <location>
        <begin position="1"/>
        <end position="149"/>
    </location>
</feature>
<accession>A0AAE0MUS0</accession>
<dbReference type="AlphaFoldDB" id="A0AAE0MUS0"/>
<keyword evidence="4" id="KW-1185">Reference proteome</keyword>
<evidence type="ECO:0000256" key="2">
    <source>
        <dbReference type="SAM" id="Phobius"/>
    </source>
</evidence>
<gene>
    <name evidence="3" type="ORF">B0H65DRAFT_107185</name>
</gene>
<evidence type="ECO:0000256" key="1">
    <source>
        <dbReference type="SAM" id="MobiDB-lite"/>
    </source>
</evidence>
<proteinExistence type="predicted"/>
<feature type="transmembrane region" description="Helical" evidence="2">
    <location>
        <begin position="253"/>
        <end position="273"/>
    </location>
</feature>
<feature type="compositionally biased region" description="Polar residues" evidence="1">
    <location>
        <begin position="66"/>
        <end position="87"/>
    </location>
</feature>
<dbReference type="EMBL" id="JAUEPP010000002">
    <property type="protein sequence ID" value="KAK3351054.1"/>
    <property type="molecule type" value="Genomic_DNA"/>
</dbReference>
<evidence type="ECO:0000313" key="3">
    <source>
        <dbReference type="EMBL" id="KAK3351054.1"/>
    </source>
</evidence>
<keyword evidence="2" id="KW-1133">Transmembrane helix</keyword>
<evidence type="ECO:0000313" key="4">
    <source>
        <dbReference type="Proteomes" id="UP001278500"/>
    </source>
</evidence>
<organism evidence="3 4">
    <name type="scientific">Neurospora tetraspora</name>
    <dbReference type="NCBI Taxonomy" id="94610"/>
    <lineage>
        <taxon>Eukaryota</taxon>
        <taxon>Fungi</taxon>
        <taxon>Dikarya</taxon>
        <taxon>Ascomycota</taxon>
        <taxon>Pezizomycotina</taxon>
        <taxon>Sordariomycetes</taxon>
        <taxon>Sordariomycetidae</taxon>
        <taxon>Sordariales</taxon>
        <taxon>Sordariaceae</taxon>
        <taxon>Neurospora</taxon>
    </lineage>
</organism>
<reference evidence="3" key="2">
    <citation type="submission" date="2023-06" db="EMBL/GenBank/DDBJ databases">
        <authorList>
            <consortium name="Lawrence Berkeley National Laboratory"/>
            <person name="Haridas S."/>
            <person name="Hensen N."/>
            <person name="Bonometti L."/>
            <person name="Westerberg I."/>
            <person name="Brannstrom I.O."/>
            <person name="Guillou S."/>
            <person name="Cros-Aarteil S."/>
            <person name="Calhoun S."/>
            <person name="Kuo A."/>
            <person name="Mondo S."/>
            <person name="Pangilinan J."/>
            <person name="Riley R."/>
            <person name="Labutti K."/>
            <person name="Andreopoulos B."/>
            <person name="Lipzen A."/>
            <person name="Chen C."/>
            <person name="Yanf M."/>
            <person name="Daum C."/>
            <person name="Ng V."/>
            <person name="Clum A."/>
            <person name="Steindorff A."/>
            <person name="Ohm R."/>
            <person name="Martin F."/>
            <person name="Silar P."/>
            <person name="Natvig D."/>
            <person name="Lalanne C."/>
            <person name="Gautier V."/>
            <person name="Ament-Velasquez S.L."/>
            <person name="Kruys A."/>
            <person name="Hutchinson M.I."/>
            <person name="Powell A.J."/>
            <person name="Barry K."/>
            <person name="Miller A.N."/>
            <person name="Grigoriev I.V."/>
            <person name="Debuchy R."/>
            <person name="Gladieux P."/>
            <person name="Thoren M.H."/>
            <person name="Johannesson H."/>
        </authorList>
    </citation>
    <scope>NUCLEOTIDE SEQUENCE</scope>
    <source>
        <strain evidence="3">CBS 560.94</strain>
    </source>
</reference>